<feature type="compositionally biased region" description="Pro residues" evidence="1">
    <location>
        <begin position="63"/>
        <end position="72"/>
    </location>
</feature>
<evidence type="ECO:0000313" key="3">
    <source>
        <dbReference type="Proteomes" id="UP000664521"/>
    </source>
</evidence>
<dbReference type="Proteomes" id="UP000664521">
    <property type="component" value="Unassembled WGS sequence"/>
</dbReference>
<dbReference type="EMBL" id="CAJPDS010000054">
    <property type="protein sequence ID" value="CAF9930098.1"/>
    <property type="molecule type" value="Genomic_DNA"/>
</dbReference>
<accession>A0A8H3ISJ6</accession>
<evidence type="ECO:0000313" key="2">
    <source>
        <dbReference type="EMBL" id="CAF9930098.1"/>
    </source>
</evidence>
<comment type="caution">
    <text evidence="2">The sequence shown here is derived from an EMBL/GenBank/DDBJ whole genome shotgun (WGS) entry which is preliminary data.</text>
</comment>
<name>A0A8H3ISJ6_9LECA</name>
<protein>
    <submittedName>
        <fullName evidence="2">Uncharacterized protein</fullName>
    </submittedName>
</protein>
<evidence type="ECO:0000256" key="1">
    <source>
        <dbReference type="SAM" id="MobiDB-lite"/>
    </source>
</evidence>
<organism evidence="2 3">
    <name type="scientific">Heterodermia speciosa</name>
    <dbReference type="NCBI Taxonomy" id="116794"/>
    <lineage>
        <taxon>Eukaryota</taxon>
        <taxon>Fungi</taxon>
        <taxon>Dikarya</taxon>
        <taxon>Ascomycota</taxon>
        <taxon>Pezizomycotina</taxon>
        <taxon>Lecanoromycetes</taxon>
        <taxon>OSLEUM clade</taxon>
        <taxon>Lecanoromycetidae</taxon>
        <taxon>Caliciales</taxon>
        <taxon>Physciaceae</taxon>
        <taxon>Heterodermia</taxon>
    </lineage>
</organism>
<dbReference type="AlphaFoldDB" id="A0A8H3ISJ6"/>
<gene>
    <name evidence="2" type="ORF">HETSPECPRED_007544</name>
</gene>
<proteinExistence type="predicted"/>
<reference evidence="2" key="1">
    <citation type="submission" date="2021-03" db="EMBL/GenBank/DDBJ databases">
        <authorList>
            <person name="Tagirdzhanova G."/>
        </authorList>
    </citation>
    <scope>NUCLEOTIDE SEQUENCE</scope>
</reference>
<feature type="region of interest" description="Disordered" evidence="1">
    <location>
        <begin position="61"/>
        <end position="102"/>
    </location>
</feature>
<sequence length="195" mass="21942">MSSVDHAEQVKAAQTFLDGTGEQIRRKLGIWRNELDVQAVKIKQNKEFIIAVAFYLLDEIPNPKEPTLPTPGPEQANPNEPKDEPHELTSLPSTEPKQSPDTIPKIMIQELEGKYEHVCLCSTCHPISKEDADAAHERLVDSIKAELEQEITNRISHQERRVGWEAGWRLKAKAFMEQLEAVGVPAVCHPMPPDL</sequence>
<feature type="compositionally biased region" description="Polar residues" evidence="1">
    <location>
        <begin position="90"/>
        <end position="101"/>
    </location>
</feature>
<keyword evidence="3" id="KW-1185">Reference proteome</keyword>